<sequence>MPLLTPSRLAVLVLSLSLLTFLWTLGLPHQLATPSLPIIHHETPDYKPLPSRPANPAVVPPEFPTVTPPRPSQFDNDNGESGEDSDVPFLSGEDGEGRPYEKENKPTGSADEDKPTESGKGEEQKPLETSTRLPTTLKTELVASSTATNGSGAALPSPSSEPLKPCTEWPGASDVMVVVKTSKAEAYEKIPTHLLTLLSCVPNFVIFSDHAGEIDGHPVHDALDTITDSAKAAHDEFREYEQMQSDMEYKPSVDRTKALDKWKILPMVYKAFQMRPHQKFYIFIEADTSLSWTNLLQWLVRLDYRIPYYSGAPTYLNRLKFAQRGSGILLSNGAMQHYSYIYEERYESHWEAQVGKGCCGDTVLSTALSESHVEFYSAWPLLQGETLATLDWSKKHWCVPIVSWHHVSSAEIDILWAFQRNWTRQHGSGVPYLFINAFEELVVPHLEEVKHDWDNMSRDTKIVGKDAKAKAEAEEAKKQAELEEEQKADALKIQALKDDASETNTTDPKAEPSEVDESEAEPSKVNESETDAPKSDKSKVDKTKTDALKPDKSKADAPKVDAHKISAPKPSSSKTPTPKTAAKPARPKPAPPSPVGPNSNRPRADLSVSDKTGDAIKAAADSVENCAALCQKADDCVQWKHTAKGNGECHLGKVVRLGKKVEKKEGEPGWTSGWVVERVEKVREEWMGKCEEPRWRFNQY</sequence>
<gene>
    <name evidence="10" type="ORF">BDV95DRAFT_575088</name>
</gene>
<evidence type="ECO:0000256" key="6">
    <source>
        <dbReference type="ARBA" id="ARBA00023136"/>
    </source>
</evidence>
<feature type="region of interest" description="Disordered" evidence="8">
    <location>
        <begin position="496"/>
        <end position="612"/>
    </location>
</feature>
<evidence type="ECO:0000256" key="4">
    <source>
        <dbReference type="ARBA" id="ARBA00022968"/>
    </source>
</evidence>
<evidence type="ECO:0000256" key="7">
    <source>
        <dbReference type="SAM" id="Coils"/>
    </source>
</evidence>
<feature type="compositionally biased region" description="Basic and acidic residues" evidence="8">
    <location>
        <begin position="95"/>
        <end position="126"/>
    </location>
</feature>
<organism evidence="10 11">
    <name type="scientific">Massariosphaeria phaeospora</name>
    <dbReference type="NCBI Taxonomy" id="100035"/>
    <lineage>
        <taxon>Eukaryota</taxon>
        <taxon>Fungi</taxon>
        <taxon>Dikarya</taxon>
        <taxon>Ascomycota</taxon>
        <taxon>Pezizomycotina</taxon>
        <taxon>Dothideomycetes</taxon>
        <taxon>Pleosporomycetidae</taxon>
        <taxon>Pleosporales</taxon>
        <taxon>Pleosporales incertae sedis</taxon>
        <taxon>Massariosphaeria</taxon>
    </lineage>
</organism>
<evidence type="ECO:0000256" key="2">
    <source>
        <dbReference type="ARBA" id="ARBA00006462"/>
    </source>
</evidence>
<keyword evidence="6" id="KW-0472">Membrane</keyword>
<dbReference type="PANTHER" id="PTHR23033:SF40">
    <property type="entry name" value="APPLE DOMAIN-CONTAINING PROTEIN"/>
    <property type="match status" value="1"/>
</dbReference>
<keyword evidence="4" id="KW-0735">Signal-anchor</keyword>
<keyword evidence="11" id="KW-1185">Reference proteome</keyword>
<dbReference type="PANTHER" id="PTHR23033">
    <property type="entry name" value="BETA1,3-GALACTOSYLTRANSFERASE"/>
    <property type="match status" value="1"/>
</dbReference>
<dbReference type="Gene3D" id="3.90.550.50">
    <property type="match status" value="1"/>
</dbReference>
<accession>A0A7C8I3P9</accession>
<dbReference type="AlphaFoldDB" id="A0A7C8I3P9"/>
<evidence type="ECO:0000313" key="10">
    <source>
        <dbReference type="EMBL" id="KAF2870117.1"/>
    </source>
</evidence>
<feature type="compositionally biased region" description="Low complexity" evidence="8">
    <location>
        <begin position="143"/>
        <end position="154"/>
    </location>
</feature>
<feature type="compositionally biased region" description="Pro residues" evidence="8">
    <location>
        <begin position="50"/>
        <end position="71"/>
    </location>
</feature>
<feature type="coiled-coil region" evidence="7">
    <location>
        <begin position="466"/>
        <end position="493"/>
    </location>
</feature>
<dbReference type="Gene3D" id="3.50.4.10">
    <property type="entry name" value="Hepatocyte Growth Factor"/>
    <property type="match status" value="1"/>
</dbReference>
<feature type="compositionally biased region" description="Polar residues" evidence="8">
    <location>
        <begin position="127"/>
        <end position="138"/>
    </location>
</feature>
<keyword evidence="5" id="KW-1133">Transmembrane helix</keyword>
<dbReference type="Proteomes" id="UP000481861">
    <property type="component" value="Unassembled WGS sequence"/>
</dbReference>
<dbReference type="InterPro" id="IPR026050">
    <property type="entry name" value="C1GALT1/C1GALT1_chp1"/>
</dbReference>
<evidence type="ECO:0000256" key="5">
    <source>
        <dbReference type="ARBA" id="ARBA00022989"/>
    </source>
</evidence>
<keyword evidence="7" id="KW-0175">Coiled coil</keyword>
<keyword evidence="3" id="KW-0812">Transmembrane</keyword>
<evidence type="ECO:0008006" key="12">
    <source>
        <dbReference type="Google" id="ProtNLM"/>
    </source>
</evidence>
<dbReference type="GO" id="GO:0016020">
    <property type="term" value="C:membrane"/>
    <property type="evidence" value="ECO:0007669"/>
    <property type="project" value="UniProtKB-SubCell"/>
</dbReference>
<feature type="region of interest" description="Disordered" evidence="8">
    <location>
        <begin position="47"/>
        <end position="167"/>
    </location>
</feature>
<evidence type="ECO:0000313" key="11">
    <source>
        <dbReference type="Proteomes" id="UP000481861"/>
    </source>
</evidence>
<protein>
    <recommendedName>
        <fullName evidence="12">Glycosyltransferase family 31 protein</fullName>
    </recommendedName>
</protein>
<name>A0A7C8I3P9_9PLEO</name>
<proteinExistence type="inferred from homology"/>
<feature type="compositionally biased region" description="Basic and acidic residues" evidence="8">
    <location>
        <begin position="521"/>
        <end position="564"/>
    </location>
</feature>
<feature type="chain" id="PRO_5028937897" description="Glycosyltransferase family 31 protein" evidence="9">
    <location>
        <begin position="27"/>
        <end position="700"/>
    </location>
</feature>
<evidence type="ECO:0000256" key="8">
    <source>
        <dbReference type="SAM" id="MobiDB-lite"/>
    </source>
</evidence>
<dbReference type="EMBL" id="JAADJZ010000014">
    <property type="protein sequence ID" value="KAF2870117.1"/>
    <property type="molecule type" value="Genomic_DNA"/>
</dbReference>
<dbReference type="OrthoDB" id="414175at2759"/>
<feature type="compositionally biased region" description="Acidic residues" evidence="8">
    <location>
        <begin position="77"/>
        <end position="86"/>
    </location>
</feature>
<reference evidence="10 11" key="1">
    <citation type="submission" date="2020-01" db="EMBL/GenBank/DDBJ databases">
        <authorList>
            <consortium name="DOE Joint Genome Institute"/>
            <person name="Haridas S."/>
            <person name="Albert R."/>
            <person name="Binder M."/>
            <person name="Bloem J."/>
            <person name="Labutti K."/>
            <person name="Salamov A."/>
            <person name="Andreopoulos B."/>
            <person name="Baker S.E."/>
            <person name="Barry K."/>
            <person name="Bills G."/>
            <person name="Bluhm B.H."/>
            <person name="Cannon C."/>
            <person name="Castanera R."/>
            <person name="Culley D.E."/>
            <person name="Daum C."/>
            <person name="Ezra D."/>
            <person name="Gonzalez J.B."/>
            <person name="Henrissat B."/>
            <person name="Kuo A."/>
            <person name="Liang C."/>
            <person name="Lipzen A."/>
            <person name="Lutzoni F."/>
            <person name="Magnuson J."/>
            <person name="Mondo S."/>
            <person name="Nolan M."/>
            <person name="Ohm R."/>
            <person name="Pangilinan J."/>
            <person name="Park H.-J.H."/>
            <person name="Ramirez L."/>
            <person name="Alfaro M."/>
            <person name="Sun H."/>
            <person name="Tritt A."/>
            <person name="Yoshinaga Y."/>
            <person name="Zwiers L.-H.L."/>
            <person name="Turgeon B.G."/>
            <person name="Goodwin S.B."/>
            <person name="Spatafora J.W."/>
            <person name="Crous P.W."/>
            <person name="Grigoriev I.V."/>
        </authorList>
    </citation>
    <scope>NUCLEOTIDE SEQUENCE [LARGE SCALE GENOMIC DNA]</scope>
    <source>
        <strain evidence="10 11">CBS 611.86</strain>
    </source>
</reference>
<feature type="compositionally biased region" description="Low complexity" evidence="8">
    <location>
        <begin position="567"/>
        <end position="584"/>
    </location>
</feature>
<evidence type="ECO:0000256" key="9">
    <source>
        <dbReference type="SAM" id="SignalP"/>
    </source>
</evidence>
<comment type="subcellular location">
    <subcellularLocation>
        <location evidence="1">Membrane</location>
        <topology evidence="1">Single-pass type II membrane protein</topology>
    </subcellularLocation>
</comment>
<evidence type="ECO:0000256" key="1">
    <source>
        <dbReference type="ARBA" id="ARBA00004606"/>
    </source>
</evidence>
<keyword evidence="9" id="KW-0732">Signal</keyword>
<comment type="similarity">
    <text evidence="2">Belongs to the glycosyltransferase 31 family. Beta3-Gal-T subfamily.</text>
</comment>
<comment type="caution">
    <text evidence="10">The sequence shown here is derived from an EMBL/GenBank/DDBJ whole genome shotgun (WGS) entry which is preliminary data.</text>
</comment>
<evidence type="ECO:0000256" key="3">
    <source>
        <dbReference type="ARBA" id="ARBA00022692"/>
    </source>
</evidence>
<feature type="signal peptide" evidence="9">
    <location>
        <begin position="1"/>
        <end position="26"/>
    </location>
</feature>